<dbReference type="EMBL" id="CP036267">
    <property type="protein sequence ID" value="QDT31385.1"/>
    <property type="molecule type" value="Genomic_DNA"/>
</dbReference>
<sequence length="579" mass="67650">MNSTLLLVTMCLTSQTAPTTQADLLHEIIQEEWERTMRENPTWASSLGDRRYNTKWADLSPEAIERSHEKDVQVLKKLDAIQVDQLPPEEKINYQLFRRKYDLAVKAHQYRWYLVPLNQRGGIQDEGALAESLRFETVQDFDDWLARMRAFPAYMDQTIALMREGAMSGVIHSRVVMERVRSQIDKQLVAEPRAQQFFKPFTRIPDSVSLVQKRRLRNEAAISVQKEILPSYLKFKKFFEEEYLPACYEKVGVWQIPNGGELYELRCREFTTTNLTPTQIHSIGLAEVERIRGEMDAVIEELKFTGSFEEFLEFLRTNPAFYYENGDDLLRAYMSVCKQIDPQLVKLFKKLPRVPYGVEPIPTQIAPDTTTAYYRSPSPDGSRAGIYFVNLYRPEVRPRYEIEALSLHESVPGHHLQIALAQELDNLPRFRRYSGDTVYIEGWALYAESLGDELGMYRDPYSRFGQLTYEMWRAVRLVVDTGIHHQRWDRQRAIDYFAANTAKSIHDIENEIDRYISWPGQALAYKIGELKFQELRKKSEQQLGEKFDIRDFHDVVLRNGAVTLEILEDQVNDWIKSQK</sequence>
<dbReference type="Pfam" id="PF05960">
    <property type="entry name" value="DUF885"/>
    <property type="match status" value="1"/>
</dbReference>
<dbReference type="KEGG" id="tpol:Mal48_06180"/>
<keyword evidence="2" id="KW-1185">Reference proteome</keyword>
<dbReference type="PANTHER" id="PTHR33361">
    <property type="entry name" value="GLR0591 PROTEIN"/>
    <property type="match status" value="1"/>
</dbReference>
<dbReference type="AlphaFoldDB" id="A0A517QIF0"/>
<reference evidence="1 2" key="1">
    <citation type="submission" date="2019-02" db="EMBL/GenBank/DDBJ databases">
        <title>Deep-cultivation of Planctomycetes and their phenomic and genomic characterization uncovers novel biology.</title>
        <authorList>
            <person name="Wiegand S."/>
            <person name="Jogler M."/>
            <person name="Boedeker C."/>
            <person name="Pinto D."/>
            <person name="Vollmers J."/>
            <person name="Rivas-Marin E."/>
            <person name="Kohn T."/>
            <person name="Peeters S.H."/>
            <person name="Heuer A."/>
            <person name="Rast P."/>
            <person name="Oberbeckmann S."/>
            <person name="Bunk B."/>
            <person name="Jeske O."/>
            <person name="Meyerdierks A."/>
            <person name="Storesund J.E."/>
            <person name="Kallscheuer N."/>
            <person name="Luecker S."/>
            <person name="Lage O.M."/>
            <person name="Pohl T."/>
            <person name="Merkel B.J."/>
            <person name="Hornburger P."/>
            <person name="Mueller R.-W."/>
            <person name="Bruemmer F."/>
            <person name="Labrenz M."/>
            <person name="Spormann A.M."/>
            <person name="Op den Camp H."/>
            <person name="Overmann J."/>
            <person name="Amann R."/>
            <person name="Jetten M.S.M."/>
            <person name="Mascher T."/>
            <person name="Medema M.H."/>
            <person name="Devos D.P."/>
            <person name="Kaster A.-K."/>
            <person name="Ovreas L."/>
            <person name="Rohde M."/>
            <person name="Galperin M.Y."/>
            <person name="Jogler C."/>
        </authorList>
    </citation>
    <scope>NUCLEOTIDE SEQUENCE [LARGE SCALE GENOMIC DNA]</scope>
    <source>
        <strain evidence="1 2">Mal48</strain>
    </source>
</reference>
<proteinExistence type="predicted"/>
<dbReference type="RefSeq" id="WP_197441992.1">
    <property type="nucleotide sequence ID" value="NZ_CP036267.1"/>
</dbReference>
<organism evidence="1 2">
    <name type="scientific">Thalassoglobus polymorphus</name>
    <dbReference type="NCBI Taxonomy" id="2527994"/>
    <lineage>
        <taxon>Bacteria</taxon>
        <taxon>Pseudomonadati</taxon>
        <taxon>Planctomycetota</taxon>
        <taxon>Planctomycetia</taxon>
        <taxon>Planctomycetales</taxon>
        <taxon>Planctomycetaceae</taxon>
        <taxon>Thalassoglobus</taxon>
    </lineage>
</organism>
<name>A0A517QIF0_9PLAN</name>
<evidence type="ECO:0000313" key="2">
    <source>
        <dbReference type="Proteomes" id="UP000315724"/>
    </source>
</evidence>
<gene>
    <name evidence="1" type="ORF">Mal48_06180</name>
</gene>
<dbReference type="PANTHER" id="PTHR33361:SF2">
    <property type="entry name" value="DUF885 DOMAIN-CONTAINING PROTEIN"/>
    <property type="match status" value="1"/>
</dbReference>
<evidence type="ECO:0008006" key="3">
    <source>
        <dbReference type="Google" id="ProtNLM"/>
    </source>
</evidence>
<dbReference type="Proteomes" id="UP000315724">
    <property type="component" value="Chromosome"/>
</dbReference>
<evidence type="ECO:0000313" key="1">
    <source>
        <dbReference type="EMBL" id="QDT31385.1"/>
    </source>
</evidence>
<protein>
    <recommendedName>
        <fullName evidence="3">DUF885 domain-containing protein</fullName>
    </recommendedName>
</protein>
<dbReference type="InterPro" id="IPR010281">
    <property type="entry name" value="DUF885"/>
</dbReference>
<accession>A0A517QIF0</accession>